<dbReference type="InterPro" id="IPR010921">
    <property type="entry name" value="Trp_repressor/repl_initiator"/>
</dbReference>
<keyword evidence="5" id="KW-1185">Reference proteome</keyword>
<dbReference type="RefSeq" id="WP_091748516.1">
    <property type="nucleotide sequence ID" value="NZ_FODY01000017.1"/>
</dbReference>
<protein>
    <submittedName>
        <fullName evidence="4">Transposase and inactivated derivatives</fullName>
    </submittedName>
</protein>
<dbReference type="Pfam" id="PF01527">
    <property type="entry name" value="HTH_Tnp_1"/>
    <property type="match status" value="1"/>
</dbReference>
<comment type="similarity">
    <text evidence="1">Belongs to the IS150/IS1296 orfA family.</text>
</comment>
<keyword evidence="2" id="KW-0175">Coiled coil</keyword>
<feature type="coiled-coil region" evidence="2">
    <location>
        <begin position="185"/>
        <end position="221"/>
    </location>
</feature>
<dbReference type="PANTHER" id="PTHR33795">
    <property type="entry name" value="INSERTION ELEMENT IS150 PROTEIN INSJ"/>
    <property type="match status" value="1"/>
</dbReference>
<dbReference type="InterPro" id="IPR052057">
    <property type="entry name" value="IS150/IS1296_orfA-like"/>
</dbReference>
<accession>A0A1H8WR19</accession>
<evidence type="ECO:0000259" key="3">
    <source>
        <dbReference type="Pfam" id="PF13518"/>
    </source>
</evidence>
<dbReference type="OrthoDB" id="1663931at2"/>
<evidence type="ECO:0000313" key="5">
    <source>
        <dbReference type="Proteomes" id="UP000198847"/>
    </source>
</evidence>
<sequence>MPQKGRLAIEEKVRIVEDYLAGKIGFRKTCEEKGIGQTTLKIWIRLYKTRGVEGLTPTSTARKYSAELKETAIREYLAGEESLEGLCRKYDITHSQIVRKWIKKYNHHEGFTKPTSGGEIHMVKGRATTLDERIEIVSDCIANGKDYAAMTEKYRVSYPQIYNWVHKYETSGVDGLIDKRGKRKLSDEMTEIDRLRAENRLLQAENKRKEMEIEILKKVQEVERRRS</sequence>
<dbReference type="GO" id="GO:0004803">
    <property type="term" value="F:transposase activity"/>
    <property type="evidence" value="ECO:0007669"/>
    <property type="project" value="InterPro"/>
</dbReference>
<dbReference type="InterPro" id="IPR002514">
    <property type="entry name" value="Transposase_8"/>
</dbReference>
<dbReference type="InterPro" id="IPR055247">
    <property type="entry name" value="InsJ-like_HTH"/>
</dbReference>
<dbReference type="Proteomes" id="UP000198847">
    <property type="component" value="Unassembled WGS sequence"/>
</dbReference>
<feature type="domain" description="Insertion element IS150 protein InsJ-like helix-turn-helix" evidence="3">
    <location>
        <begin position="132"/>
        <end position="184"/>
    </location>
</feature>
<dbReference type="Gene3D" id="1.10.10.10">
    <property type="entry name" value="Winged helix-like DNA-binding domain superfamily/Winged helix DNA-binding domain"/>
    <property type="match status" value="3"/>
</dbReference>
<dbReference type="Pfam" id="PF13518">
    <property type="entry name" value="HTH_28"/>
    <property type="match status" value="1"/>
</dbReference>
<dbReference type="InterPro" id="IPR036388">
    <property type="entry name" value="WH-like_DNA-bd_sf"/>
</dbReference>
<dbReference type="GO" id="GO:0006313">
    <property type="term" value="P:DNA transposition"/>
    <property type="evidence" value="ECO:0007669"/>
    <property type="project" value="InterPro"/>
</dbReference>
<dbReference type="PANTHER" id="PTHR33795:SF1">
    <property type="entry name" value="INSERTION ELEMENT IS150 PROTEIN INSJ"/>
    <property type="match status" value="1"/>
</dbReference>
<evidence type="ECO:0000256" key="1">
    <source>
        <dbReference type="ARBA" id="ARBA00038232"/>
    </source>
</evidence>
<evidence type="ECO:0000313" key="4">
    <source>
        <dbReference type="EMBL" id="SEP30091.1"/>
    </source>
</evidence>
<name>A0A1H8WR19_9FIRM</name>
<dbReference type="EMBL" id="FODY01000017">
    <property type="protein sequence ID" value="SEP30091.1"/>
    <property type="molecule type" value="Genomic_DNA"/>
</dbReference>
<dbReference type="SUPFAM" id="SSF48295">
    <property type="entry name" value="TrpR-like"/>
    <property type="match status" value="2"/>
</dbReference>
<gene>
    <name evidence="4" type="ORF">SAMN04490178_11754</name>
</gene>
<evidence type="ECO:0000256" key="2">
    <source>
        <dbReference type="SAM" id="Coils"/>
    </source>
</evidence>
<organism evidence="4 5">
    <name type="scientific">Propionispora vibrioides</name>
    <dbReference type="NCBI Taxonomy" id="112903"/>
    <lineage>
        <taxon>Bacteria</taxon>
        <taxon>Bacillati</taxon>
        <taxon>Bacillota</taxon>
        <taxon>Negativicutes</taxon>
        <taxon>Selenomonadales</taxon>
        <taxon>Sporomusaceae</taxon>
        <taxon>Propionispora</taxon>
    </lineage>
</organism>
<proteinExistence type="inferred from homology"/>
<dbReference type="GO" id="GO:0043565">
    <property type="term" value="F:sequence-specific DNA binding"/>
    <property type="evidence" value="ECO:0007669"/>
    <property type="project" value="InterPro"/>
</dbReference>
<dbReference type="AlphaFoldDB" id="A0A1H8WR19"/>
<dbReference type="STRING" id="112903.SAMN04490178_11754"/>
<reference evidence="4 5" key="1">
    <citation type="submission" date="2016-10" db="EMBL/GenBank/DDBJ databases">
        <authorList>
            <person name="de Groot N.N."/>
        </authorList>
    </citation>
    <scope>NUCLEOTIDE SEQUENCE [LARGE SCALE GENOMIC DNA]</scope>
    <source>
        <strain evidence="4 5">DSM 13305</strain>
    </source>
</reference>